<dbReference type="Proteomes" id="UP000248662">
    <property type="component" value="Unassembled WGS sequence"/>
</dbReference>
<name>A0A3F3MQF9_ACIBA</name>
<protein>
    <submittedName>
        <fullName evidence="1">Ethanolamine ammonia lyase large subunit</fullName>
    </submittedName>
</protein>
<evidence type="ECO:0000313" key="1">
    <source>
        <dbReference type="EMBL" id="PZM15441.1"/>
    </source>
</evidence>
<dbReference type="InterPro" id="IPR044941">
    <property type="entry name" value="EutB_N_sf"/>
</dbReference>
<evidence type="ECO:0000313" key="2">
    <source>
        <dbReference type="Proteomes" id="UP000248662"/>
    </source>
</evidence>
<reference evidence="1 2" key="1">
    <citation type="submission" date="2018-06" db="EMBL/GenBank/DDBJ databases">
        <title>Carbapenemase-producing Acinetobacter spp. from environmental sources in an hospital from French Polynesia.</title>
        <authorList>
            <person name="Bonnin R.A."/>
            <person name="Levy M."/>
            <person name="Cuzon G."/>
            <person name="Dortet L."/>
            <person name="Naas T."/>
        </authorList>
    </citation>
    <scope>NUCLEOTIDE SEQUENCE [LARGE SCALE GENOMIC DNA]</scope>
    <source>
        <strain evidence="1 2">R10</strain>
    </source>
</reference>
<dbReference type="Gene3D" id="2.30.170.30">
    <property type="entry name" value="ethanolamine ammonia-lyase heavy chain domain like"/>
    <property type="match status" value="1"/>
</dbReference>
<dbReference type="GO" id="GO:0046336">
    <property type="term" value="P:ethanolamine catabolic process"/>
    <property type="evidence" value="ECO:0007669"/>
    <property type="project" value="TreeGrafter"/>
</dbReference>
<proteinExistence type="predicted"/>
<dbReference type="RefSeq" id="WP_171291319.1">
    <property type="nucleotide sequence ID" value="NZ_QKWF01000127.1"/>
</dbReference>
<dbReference type="Gene3D" id="1.10.220.70">
    <property type="entry name" value="lyase"/>
    <property type="match status" value="1"/>
</dbReference>
<dbReference type="GO" id="GO:0008851">
    <property type="term" value="F:ethanolamine ammonia-lyase activity"/>
    <property type="evidence" value="ECO:0007669"/>
    <property type="project" value="InterPro"/>
</dbReference>
<keyword evidence="1" id="KW-0456">Lyase</keyword>
<dbReference type="GO" id="GO:0009350">
    <property type="term" value="C:ethanolamine ammonia-lyase complex"/>
    <property type="evidence" value="ECO:0007669"/>
    <property type="project" value="TreeGrafter"/>
</dbReference>
<accession>A0A3F3MQF9</accession>
<dbReference type="Pfam" id="PF06751">
    <property type="entry name" value="EutB"/>
    <property type="match status" value="1"/>
</dbReference>
<comment type="caution">
    <text evidence="1">The sequence shown here is derived from an EMBL/GenBank/DDBJ whole genome shotgun (WGS) entry which is preliminary data.</text>
</comment>
<dbReference type="PANTHER" id="PTHR39329:SF1">
    <property type="entry name" value="ETHANOLAMINE AMMONIA-LYASE LARGE SUBUNIT"/>
    <property type="match status" value="1"/>
</dbReference>
<feature type="non-terminal residue" evidence="1">
    <location>
        <position position="119"/>
    </location>
</feature>
<gene>
    <name evidence="1" type="ORF">DOL94_12795</name>
</gene>
<dbReference type="GO" id="GO:0006520">
    <property type="term" value="P:amino acid metabolic process"/>
    <property type="evidence" value="ECO:0007669"/>
    <property type="project" value="InterPro"/>
</dbReference>
<dbReference type="EMBL" id="QKWF01000127">
    <property type="protein sequence ID" value="PZM15441.1"/>
    <property type="molecule type" value="Genomic_DNA"/>
</dbReference>
<dbReference type="AlphaFoldDB" id="A0A3F3MQF9"/>
<dbReference type="GO" id="GO:0005829">
    <property type="term" value="C:cytosol"/>
    <property type="evidence" value="ECO:0007669"/>
    <property type="project" value="TreeGrafter"/>
</dbReference>
<sequence>MSYRNIVANQQYHFADLKTLMAKAIPLRSGDELAGVAARDATEHVAAQMTLADVPLKTFLNEVVIDYETDEITRLIIDEHDLAAFTPISHFTVGDFRNWLLGEDATAESLKALASGLTP</sequence>
<dbReference type="InterPro" id="IPR010628">
    <property type="entry name" value="EutB"/>
</dbReference>
<dbReference type="InterPro" id="IPR044939">
    <property type="entry name" value="EutB_dom_2_sf"/>
</dbReference>
<dbReference type="PANTHER" id="PTHR39329">
    <property type="entry name" value="ETHANOLAMINE AMMONIA-LYASE HEAVY CHAIN"/>
    <property type="match status" value="1"/>
</dbReference>
<organism evidence="1 2">
    <name type="scientific">Acinetobacter baumannii</name>
    <dbReference type="NCBI Taxonomy" id="470"/>
    <lineage>
        <taxon>Bacteria</taxon>
        <taxon>Pseudomonadati</taxon>
        <taxon>Pseudomonadota</taxon>
        <taxon>Gammaproteobacteria</taxon>
        <taxon>Moraxellales</taxon>
        <taxon>Moraxellaceae</taxon>
        <taxon>Acinetobacter</taxon>
        <taxon>Acinetobacter calcoaceticus/baumannii complex</taxon>
    </lineage>
</organism>